<evidence type="ECO:0000259" key="1">
    <source>
        <dbReference type="PROSITE" id="PS51819"/>
    </source>
</evidence>
<proteinExistence type="predicted"/>
<organism evidence="2 3">
    <name type="scientific">Robiginitalea biformata (strain ATCC BAA-864 / DSM 15991 / KCTC 12146 / HTCC2501)</name>
    <dbReference type="NCBI Taxonomy" id="313596"/>
    <lineage>
        <taxon>Bacteria</taxon>
        <taxon>Pseudomonadati</taxon>
        <taxon>Bacteroidota</taxon>
        <taxon>Flavobacteriia</taxon>
        <taxon>Flavobacteriales</taxon>
        <taxon>Flavobacteriaceae</taxon>
        <taxon>Robiginitalea</taxon>
    </lineage>
</organism>
<dbReference type="CDD" id="cd07247">
    <property type="entry name" value="SgaA_N_like"/>
    <property type="match status" value="1"/>
</dbReference>
<evidence type="ECO:0000313" key="3">
    <source>
        <dbReference type="Proteomes" id="UP000009049"/>
    </source>
</evidence>
<dbReference type="Gene3D" id="3.10.180.10">
    <property type="entry name" value="2,3-Dihydroxybiphenyl 1,2-Dioxygenase, domain 1"/>
    <property type="match status" value="1"/>
</dbReference>
<dbReference type="STRING" id="313596.RB2501_11967"/>
<evidence type="ECO:0000313" key="2">
    <source>
        <dbReference type="EMBL" id="EAR15042.1"/>
    </source>
</evidence>
<reference evidence="2 3" key="1">
    <citation type="journal article" date="2009" name="J. Bacteriol.">
        <title>Complete genome sequence of Robiginitalea biformata HTCC2501.</title>
        <authorList>
            <person name="Oh H.M."/>
            <person name="Giovannoni S.J."/>
            <person name="Lee K."/>
            <person name="Ferriera S."/>
            <person name="Johnson J."/>
            <person name="Cho J.C."/>
        </authorList>
    </citation>
    <scope>NUCLEOTIDE SEQUENCE [LARGE SCALE GENOMIC DNA]</scope>
    <source>
        <strain evidence="3">ATCC BAA-864 / HTCC2501 / KCTC 12146</strain>
    </source>
</reference>
<protein>
    <recommendedName>
        <fullName evidence="1">VOC domain-containing protein</fullName>
    </recommendedName>
</protein>
<dbReference type="HOGENOM" id="CLU_127592_1_0_10"/>
<dbReference type="InterPro" id="IPR052164">
    <property type="entry name" value="Anthracycline_SecMetBiosynth"/>
</dbReference>
<dbReference type="RefSeq" id="WP_015754363.1">
    <property type="nucleotide sequence ID" value="NC_013222.1"/>
</dbReference>
<dbReference type="AlphaFoldDB" id="A4CN00"/>
<dbReference type="KEGG" id="rbi:RB2501_11967"/>
<dbReference type="EMBL" id="CP001712">
    <property type="protein sequence ID" value="EAR15042.1"/>
    <property type="molecule type" value="Genomic_DNA"/>
</dbReference>
<dbReference type="InterPro" id="IPR037523">
    <property type="entry name" value="VOC_core"/>
</dbReference>
<dbReference type="PROSITE" id="PS51819">
    <property type="entry name" value="VOC"/>
    <property type="match status" value="1"/>
</dbReference>
<name>A4CN00_ROBBH</name>
<accession>A4CN00</accession>
<dbReference type="InterPro" id="IPR029068">
    <property type="entry name" value="Glyas_Bleomycin-R_OHBP_Dase"/>
</dbReference>
<dbReference type="PANTHER" id="PTHR33993">
    <property type="entry name" value="GLYOXALASE-RELATED"/>
    <property type="match status" value="1"/>
</dbReference>
<dbReference type="InterPro" id="IPR004360">
    <property type="entry name" value="Glyas_Fos-R_dOase_dom"/>
</dbReference>
<dbReference type="Pfam" id="PF00903">
    <property type="entry name" value="Glyoxalase"/>
    <property type="match status" value="1"/>
</dbReference>
<dbReference type="OrthoDB" id="9804235at2"/>
<feature type="domain" description="VOC" evidence="1">
    <location>
        <begin position="5"/>
        <end position="112"/>
    </location>
</feature>
<dbReference type="eggNOG" id="COG3324">
    <property type="taxonomic scope" value="Bacteria"/>
</dbReference>
<gene>
    <name evidence="2" type="ordered locus">RB2501_11967</name>
</gene>
<sequence length="119" mass="13128">MKPVPINYIEFKAANLEQVKSFYSRLFGWKFTDYGPEYTAFTDSGLEGGFSKSDEAVTNGALVVLYHPDLGALESKIRKAGGKITRGIFSFPGGRRFHFLDPAGNELAVWSDQGIENGD</sequence>
<dbReference type="PANTHER" id="PTHR33993:SF1">
    <property type="entry name" value="GLYOXALASE FAMILY PROTEIN"/>
    <property type="match status" value="1"/>
</dbReference>
<keyword evidence="3" id="KW-1185">Reference proteome</keyword>
<dbReference type="Proteomes" id="UP000009049">
    <property type="component" value="Chromosome"/>
</dbReference>
<dbReference type="SUPFAM" id="SSF54593">
    <property type="entry name" value="Glyoxalase/Bleomycin resistance protein/Dihydroxybiphenyl dioxygenase"/>
    <property type="match status" value="1"/>
</dbReference>